<dbReference type="STRING" id="1123491.SAMN02745782_01938"/>
<reference evidence="2" key="1">
    <citation type="submission" date="2017-02" db="EMBL/GenBank/DDBJ databases">
        <authorList>
            <person name="Varghese N."/>
            <person name="Submissions S."/>
        </authorList>
    </citation>
    <scope>NUCLEOTIDE SEQUENCE [LARGE SCALE GENOMIC DNA]</scope>
    <source>
        <strain evidence="2">DSM 19608</strain>
    </source>
</reference>
<dbReference type="Proteomes" id="UP000190834">
    <property type="component" value="Unassembled WGS sequence"/>
</dbReference>
<evidence type="ECO:0000313" key="1">
    <source>
        <dbReference type="EMBL" id="SJZ97316.1"/>
    </source>
</evidence>
<sequence length="87" mass="9837">MKKRVFILLSALVLSACENEVGTAPWCQEMRDKPKSEWSAQSALDFTKYCLLQSEIGSQAWCDDMQAKPKGDWTANEATSYAKHCLF</sequence>
<organism evidence="1 2">
    <name type="scientific">Vibrio cincinnatiensis DSM 19608</name>
    <dbReference type="NCBI Taxonomy" id="1123491"/>
    <lineage>
        <taxon>Bacteria</taxon>
        <taxon>Pseudomonadati</taxon>
        <taxon>Pseudomonadota</taxon>
        <taxon>Gammaproteobacteria</taxon>
        <taxon>Vibrionales</taxon>
        <taxon>Vibrionaceae</taxon>
        <taxon>Vibrio</taxon>
    </lineage>
</organism>
<dbReference type="GeneID" id="70581591"/>
<accession>A0A1T4Q155</accession>
<dbReference type="PROSITE" id="PS51257">
    <property type="entry name" value="PROKAR_LIPOPROTEIN"/>
    <property type="match status" value="1"/>
</dbReference>
<dbReference type="Pfam" id="PF11216">
    <property type="entry name" value="DUF3012"/>
    <property type="match status" value="2"/>
</dbReference>
<dbReference type="AlphaFoldDB" id="A0A1T4Q155"/>
<evidence type="ECO:0000313" key="2">
    <source>
        <dbReference type="Proteomes" id="UP000190834"/>
    </source>
</evidence>
<gene>
    <name evidence="1" type="ORF">SAMN02745782_01938</name>
</gene>
<keyword evidence="2" id="KW-1185">Reference proteome</keyword>
<dbReference type="RefSeq" id="WP_078926324.1">
    <property type="nucleotide sequence ID" value="NZ_FUXB01000009.1"/>
</dbReference>
<dbReference type="OrthoDB" id="5609437at2"/>
<protein>
    <recommendedName>
        <fullName evidence="3">DUF3012 domain-containing protein</fullName>
    </recommendedName>
</protein>
<evidence type="ECO:0008006" key="3">
    <source>
        <dbReference type="Google" id="ProtNLM"/>
    </source>
</evidence>
<dbReference type="InterPro" id="IPR021379">
    <property type="entry name" value="DUF3012"/>
</dbReference>
<name>A0A1T4Q155_VIBCI</name>
<proteinExistence type="predicted"/>
<dbReference type="EMBL" id="FUXB01000009">
    <property type="protein sequence ID" value="SJZ97316.1"/>
    <property type="molecule type" value="Genomic_DNA"/>
</dbReference>